<dbReference type="Proteomes" id="UP000024533">
    <property type="component" value="Unassembled WGS sequence"/>
</dbReference>
<comment type="caution">
    <text evidence="2">The sequence shown here is derived from an EMBL/GenBank/DDBJ whole genome shotgun (WGS) entry which is preliminary data.</text>
</comment>
<proteinExistence type="predicted"/>
<evidence type="ECO:0000256" key="1">
    <source>
        <dbReference type="SAM" id="SignalP"/>
    </source>
</evidence>
<keyword evidence="3" id="KW-1185">Reference proteome</keyword>
<feature type="signal peptide" evidence="1">
    <location>
        <begin position="1"/>
        <end position="15"/>
    </location>
</feature>
<name>A0A059IZF3_TRIIM</name>
<dbReference type="HOGENOM" id="CLU_046577_1_0_1"/>
<evidence type="ECO:0000313" key="3">
    <source>
        <dbReference type="Proteomes" id="UP000024533"/>
    </source>
</evidence>
<keyword evidence="1" id="KW-0732">Signal</keyword>
<dbReference type="AlphaFoldDB" id="A0A059IZF3"/>
<sequence>MAFVNMLGIIAGSLGIISFGLDKFSGESSHSGSTIKVAVALDGPQLSNSAGDLPDVRVWNEVGKFVGITVDPGRVEAGNIGEIKVQHDNQGVYTLFSANDDAVCIAWVSTTWTDDRGGNKYAVTGDFSEPCGGAWFPSNLYISDKKDHQPNCFWIDKNGDQPKTGFQVRWPAYSEDQFEKNSKDPKRLCNNIDFGLREEPDPSSINYIPKKKRDEHLRARRSTIRRPGWASSELVISDSKHHSAKRLCMSDTSMGPDFAHTEEGLFCDMDAKVLYGFCADIEEKSACFDLKRQKIVTHEEETRVNATSTNHGPARYSHIRDWRTNSTVA</sequence>
<protein>
    <submittedName>
        <fullName evidence="2">Uncharacterized protein</fullName>
    </submittedName>
</protein>
<reference evidence="2 3" key="1">
    <citation type="submission" date="2014-02" db="EMBL/GenBank/DDBJ databases">
        <title>The Genome Sequence of Trichophyton interdigitale MR816.</title>
        <authorList>
            <consortium name="The Broad Institute Genomics Platform"/>
            <person name="Cuomo C.A."/>
            <person name="White T.C."/>
            <person name="Graser Y."/>
            <person name="Martinez-Rossi N."/>
            <person name="Heitman J."/>
            <person name="Young S.K."/>
            <person name="Zeng Q."/>
            <person name="Gargeya S."/>
            <person name="Abouelleil A."/>
            <person name="Alvarado L."/>
            <person name="Chapman S.B."/>
            <person name="Gainer-Dewar J."/>
            <person name="Goldberg J."/>
            <person name="Griggs A."/>
            <person name="Gujja S."/>
            <person name="Hansen M."/>
            <person name="Howarth C."/>
            <person name="Imamovic A."/>
            <person name="Larimer J."/>
            <person name="Martinez D."/>
            <person name="Murphy C."/>
            <person name="Pearson M.D."/>
            <person name="Persinoti G."/>
            <person name="Poon T."/>
            <person name="Priest M."/>
            <person name="Roberts A.D."/>
            <person name="Saif S."/>
            <person name="Shea T.D."/>
            <person name="Sykes S.N."/>
            <person name="Wortman J."/>
            <person name="Nusbaum C."/>
            <person name="Birren B."/>
        </authorList>
    </citation>
    <scope>NUCLEOTIDE SEQUENCE [LARGE SCALE GENOMIC DNA]</scope>
    <source>
        <strain evidence="2 3">MR816</strain>
    </source>
</reference>
<organism evidence="2 3">
    <name type="scientific">Trichophyton interdigitale (strain MR816)</name>
    <dbReference type="NCBI Taxonomy" id="1215338"/>
    <lineage>
        <taxon>Eukaryota</taxon>
        <taxon>Fungi</taxon>
        <taxon>Dikarya</taxon>
        <taxon>Ascomycota</taxon>
        <taxon>Pezizomycotina</taxon>
        <taxon>Eurotiomycetes</taxon>
        <taxon>Eurotiomycetidae</taxon>
        <taxon>Onygenales</taxon>
        <taxon>Arthrodermataceae</taxon>
        <taxon>Trichophyton</taxon>
    </lineage>
</organism>
<evidence type="ECO:0000313" key="2">
    <source>
        <dbReference type="EMBL" id="KDB20612.1"/>
    </source>
</evidence>
<accession>A0A059IZF3</accession>
<feature type="chain" id="PRO_5012565329" evidence="1">
    <location>
        <begin position="16"/>
        <end position="329"/>
    </location>
</feature>
<gene>
    <name evidence="2" type="ORF">H109_07442</name>
</gene>
<dbReference type="OMA" id="DAVCIAW"/>
<dbReference type="EMBL" id="AOKY01000723">
    <property type="protein sequence ID" value="KDB20612.1"/>
    <property type="molecule type" value="Genomic_DNA"/>
</dbReference>
<dbReference type="OrthoDB" id="5365129at2759"/>